<dbReference type="PROSITE" id="PS00175">
    <property type="entry name" value="PG_MUTASE"/>
    <property type="match status" value="1"/>
</dbReference>
<dbReference type="PIRSF" id="PIRSF000709">
    <property type="entry name" value="6PFK_2-Ptase"/>
    <property type="match status" value="1"/>
</dbReference>
<dbReference type="AlphaFoldDB" id="A0A1R1EEX1"/>
<feature type="binding site" evidence="6 8">
    <location>
        <begin position="87"/>
        <end position="90"/>
    </location>
    <ligand>
        <name>substrate</name>
    </ligand>
</feature>
<keyword evidence="3 6" id="KW-0312">Gluconeogenesis</keyword>
<dbReference type="EMBL" id="MRTP01000011">
    <property type="protein sequence ID" value="OMF50351.1"/>
    <property type="molecule type" value="Genomic_DNA"/>
</dbReference>
<keyword evidence="5 6" id="KW-0413">Isomerase</keyword>
<evidence type="ECO:0000256" key="10">
    <source>
        <dbReference type="RuleBase" id="RU004512"/>
    </source>
</evidence>
<feature type="active site" description="Tele-phosphohistidine intermediate" evidence="6 7">
    <location>
        <position position="9"/>
    </location>
</feature>
<evidence type="ECO:0000256" key="5">
    <source>
        <dbReference type="ARBA" id="ARBA00023235"/>
    </source>
</evidence>
<dbReference type="Gene3D" id="3.40.50.1240">
    <property type="entry name" value="Phosphoglycerate mutase-like"/>
    <property type="match status" value="1"/>
</dbReference>
<reference evidence="11 12" key="1">
    <citation type="submission" date="2016-11" db="EMBL/GenBank/DDBJ databases">
        <title>Paenibacillus species isolates.</title>
        <authorList>
            <person name="Beno S.M."/>
        </authorList>
    </citation>
    <scope>NUCLEOTIDE SEQUENCE [LARGE SCALE GENOMIC DNA]</scope>
    <source>
        <strain evidence="11 12">FSL R5-0378</strain>
    </source>
</reference>
<dbReference type="InterPro" id="IPR005952">
    <property type="entry name" value="Phosphogly_mut1"/>
</dbReference>
<dbReference type="GO" id="GO:0006094">
    <property type="term" value="P:gluconeogenesis"/>
    <property type="evidence" value="ECO:0007669"/>
    <property type="project" value="UniProtKB-UniRule"/>
</dbReference>
<comment type="pathway">
    <text evidence="6 10">Carbohydrate degradation; glycolysis; pyruvate from D-glyceraldehyde 3-phosphate: step 3/5.</text>
</comment>
<dbReference type="RefSeq" id="WP_076174196.1">
    <property type="nucleotide sequence ID" value="NZ_MRTP01000011.1"/>
</dbReference>
<comment type="similarity">
    <text evidence="2 6">Belongs to the phosphoglycerate mutase family. BPG-dependent PGAM subfamily.</text>
</comment>
<dbReference type="CDD" id="cd07067">
    <property type="entry name" value="HP_PGM_like"/>
    <property type="match status" value="1"/>
</dbReference>
<evidence type="ECO:0000256" key="8">
    <source>
        <dbReference type="PIRSR" id="PIRSR613078-2"/>
    </source>
</evidence>
<accession>A0A1R1EEX1</accession>
<feature type="site" description="Transition state stabilizer" evidence="6 9">
    <location>
        <position position="182"/>
    </location>
</feature>
<dbReference type="FunFam" id="3.40.50.1240:FF:000003">
    <property type="entry name" value="2,3-bisphosphoglycerate-dependent phosphoglycerate mutase"/>
    <property type="match status" value="1"/>
</dbReference>
<comment type="caution">
    <text evidence="11">The sequence shown here is derived from an EMBL/GenBank/DDBJ whole genome shotgun (WGS) entry which is preliminary data.</text>
</comment>
<dbReference type="NCBIfam" id="TIGR01258">
    <property type="entry name" value="pgm_1"/>
    <property type="match status" value="1"/>
</dbReference>
<keyword evidence="4 6" id="KW-0324">Glycolysis</keyword>
<dbReference type="InterPro" id="IPR013078">
    <property type="entry name" value="His_Pase_superF_clade-1"/>
</dbReference>
<evidence type="ECO:0000313" key="12">
    <source>
        <dbReference type="Proteomes" id="UP000187172"/>
    </source>
</evidence>
<dbReference type="UniPathway" id="UPA00109">
    <property type="reaction ID" value="UER00186"/>
</dbReference>
<dbReference type="InterPro" id="IPR029033">
    <property type="entry name" value="His_PPase_superfam"/>
</dbReference>
<feature type="binding site" evidence="6 8">
    <location>
        <begin position="21"/>
        <end position="22"/>
    </location>
    <ligand>
        <name>substrate</name>
    </ligand>
</feature>
<feature type="binding site" evidence="6 8">
    <location>
        <begin position="114"/>
        <end position="115"/>
    </location>
    <ligand>
        <name>substrate</name>
    </ligand>
</feature>
<dbReference type="PANTHER" id="PTHR11931">
    <property type="entry name" value="PHOSPHOGLYCERATE MUTASE"/>
    <property type="match status" value="1"/>
</dbReference>
<proteinExistence type="inferred from homology"/>
<evidence type="ECO:0000256" key="3">
    <source>
        <dbReference type="ARBA" id="ARBA00022432"/>
    </source>
</evidence>
<dbReference type="InterPro" id="IPR001345">
    <property type="entry name" value="PG/BPGM_mutase_AS"/>
</dbReference>
<dbReference type="HAMAP" id="MF_01039">
    <property type="entry name" value="PGAM_GpmA"/>
    <property type="match status" value="1"/>
</dbReference>
<feature type="binding site" evidence="6 8">
    <location>
        <position position="60"/>
    </location>
    <ligand>
        <name>substrate</name>
    </ligand>
</feature>
<dbReference type="STRING" id="297318.BK138_27460"/>
<evidence type="ECO:0000256" key="2">
    <source>
        <dbReference type="ARBA" id="ARBA00006717"/>
    </source>
</evidence>
<protein>
    <recommendedName>
        <fullName evidence="6 10">2,3-bisphosphoglycerate-dependent phosphoglycerate mutase</fullName>
        <shortName evidence="6">BPG-dependent PGAM</shortName>
        <shortName evidence="6">PGAM</shortName>
        <shortName evidence="6">Phosphoglyceromutase</shortName>
        <shortName evidence="6">dPGM</shortName>
        <ecNumber evidence="6 10">5.4.2.11</ecNumber>
    </recommendedName>
</protein>
<dbReference type="NCBIfam" id="NF010713">
    <property type="entry name" value="PRK14115.1"/>
    <property type="match status" value="1"/>
</dbReference>
<dbReference type="SUPFAM" id="SSF53254">
    <property type="entry name" value="Phosphoglycerate mutase-like"/>
    <property type="match status" value="1"/>
</dbReference>
<evidence type="ECO:0000256" key="6">
    <source>
        <dbReference type="HAMAP-Rule" id="MF_01039"/>
    </source>
</evidence>
<feature type="binding site" evidence="6 8">
    <location>
        <begin position="183"/>
        <end position="184"/>
    </location>
    <ligand>
        <name>substrate</name>
    </ligand>
</feature>
<keyword evidence="12" id="KW-1185">Reference proteome</keyword>
<feature type="active site" description="Proton donor/acceptor" evidence="6 7">
    <location>
        <position position="87"/>
    </location>
</feature>
<organism evidence="11 12">
    <name type="scientific">Paenibacillus rhizosphaerae</name>
    <dbReference type="NCBI Taxonomy" id="297318"/>
    <lineage>
        <taxon>Bacteria</taxon>
        <taxon>Bacillati</taxon>
        <taxon>Bacillota</taxon>
        <taxon>Bacilli</taxon>
        <taxon>Bacillales</taxon>
        <taxon>Paenibacillaceae</taxon>
        <taxon>Paenibacillus</taxon>
    </lineage>
</organism>
<dbReference type="GO" id="GO:0006096">
    <property type="term" value="P:glycolytic process"/>
    <property type="evidence" value="ECO:0007669"/>
    <property type="project" value="UniProtKB-UniRule"/>
</dbReference>
<evidence type="ECO:0000313" key="11">
    <source>
        <dbReference type="EMBL" id="OMF50351.1"/>
    </source>
</evidence>
<evidence type="ECO:0000256" key="1">
    <source>
        <dbReference type="ARBA" id="ARBA00000380"/>
    </source>
</evidence>
<comment type="catalytic activity">
    <reaction evidence="1 6 10">
        <text>(2R)-2-phosphoglycerate = (2R)-3-phosphoglycerate</text>
        <dbReference type="Rhea" id="RHEA:15901"/>
        <dbReference type="ChEBI" id="CHEBI:58272"/>
        <dbReference type="ChEBI" id="CHEBI:58289"/>
        <dbReference type="EC" id="5.4.2.11"/>
    </reaction>
</comment>
<comment type="function">
    <text evidence="6 10">Catalyzes the interconversion of 2-phosphoglycerate and 3-phosphoglycerate.</text>
</comment>
<dbReference type="SMART" id="SM00855">
    <property type="entry name" value="PGAM"/>
    <property type="match status" value="1"/>
</dbReference>
<sequence length="249" mass="28683">MYKVVLVRHGESEWNRENRFTGWTDVDLTDKGVQEAIKAGHLLQDIPYEIDIAYTSVLKRAIKTLNYILDVNDLLWIPIRKSWKLNERHYGALQGLNKEETAKKYGAEQVMLWRRSYDVPPLQITADDDRYPPKDKRYGNLTKQEIPLGESLKDTIARVLPYWEAEIVPQIKAGKKVLVVAHGNSLRALMKVLENISEEDIVDLNIPTAVPILYELDDDLKPLNRHFLGSPERVQEKIDVVANPSKIME</sequence>
<evidence type="ECO:0000256" key="4">
    <source>
        <dbReference type="ARBA" id="ARBA00023152"/>
    </source>
</evidence>
<dbReference type="Pfam" id="PF00300">
    <property type="entry name" value="His_Phos_1"/>
    <property type="match status" value="1"/>
</dbReference>
<feature type="binding site" evidence="6 8">
    <location>
        <position position="98"/>
    </location>
    <ligand>
        <name>substrate</name>
    </ligand>
</feature>
<gene>
    <name evidence="6 11" type="primary">gpmA</name>
    <name evidence="11" type="ORF">BK138_27460</name>
</gene>
<feature type="binding site" evidence="6 8">
    <location>
        <begin position="8"/>
        <end position="15"/>
    </location>
    <ligand>
        <name>substrate</name>
    </ligand>
</feature>
<name>A0A1R1EEX1_9BACL</name>
<evidence type="ECO:0000256" key="7">
    <source>
        <dbReference type="PIRSR" id="PIRSR613078-1"/>
    </source>
</evidence>
<evidence type="ECO:0000256" key="9">
    <source>
        <dbReference type="PIRSR" id="PIRSR613078-3"/>
    </source>
</evidence>
<dbReference type="Proteomes" id="UP000187172">
    <property type="component" value="Unassembled WGS sequence"/>
</dbReference>
<dbReference type="EC" id="5.4.2.11" evidence="6 10"/>
<dbReference type="GO" id="GO:0004619">
    <property type="term" value="F:phosphoglycerate mutase activity"/>
    <property type="evidence" value="ECO:0007669"/>
    <property type="project" value="UniProtKB-UniRule"/>
</dbReference>